<gene>
    <name evidence="6" type="ORF">AARE701A_LOCUS17798</name>
</gene>
<accession>A0A8S2AND9</accession>
<dbReference type="GO" id="GO:0009903">
    <property type="term" value="P:chloroplast avoidance movement"/>
    <property type="evidence" value="ECO:0007669"/>
    <property type="project" value="TreeGrafter"/>
</dbReference>
<feature type="coiled-coil region" evidence="3">
    <location>
        <begin position="783"/>
        <end position="838"/>
    </location>
</feature>
<organism evidence="6 7">
    <name type="scientific">Arabidopsis arenosa</name>
    <name type="common">Sand rock-cress</name>
    <name type="synonym">Cardaminopsis arenosa</name>
    <dbReference type="NCBI Taxonomy" id="38785"/>
    <lineage>
        <taxon>Eukaryota</taxon>
        <taxon>Viridiplantae</taxon>
        <taxon>Streptophyta</taxon>
        <taxon>Embryophyta</taxon>
        <taxon>Tracheophyta</taxon>
        <taxon>Spermatophyta</taxon>
        <taxon>Magnoliopsida</taxon>
        <taxon>eudicotyledons</taxon>
        <taxon>Gunneridae</taxon>
        <taxon>Pentapetalae</taxon>
        <taxon>rosids</taxon>
        <taxon>malvids</taxon>
        <taxon>Brassicales</taxon>
        <taxon>Brassicaceae</taxon>
        <taxon>Camelineae</taxon>
        <taxon>Arabidopsis</taxon>
    </lineage>
</organism>
<feature type="region of interest" description="Disordered" evidence="4">
    <location>
        <begin position="998"/>
        <end position="1115"/>
    </location>
</feature>
<keyword evidence="7" id="KW-1185">Reference proteome</keyword>
<keyword evidence="5" id="KW-0472">Membrane</keyword>
<dbReference type="InterPro" id="IPR008545">
    <property type="entry name" value="Web"/>
</dbReference>
<feature type="transmembrane region" description="Helical" evidence="5">
    <location>
        <begin position="23"/>
        <end position="43"/>
    </location>
</feature>
<dbReference type="AlphaFoldDB" id="A0A8S2AND9"/>
<dbReference type="EMBL" id="LR999457">
    <property type="protein sequence ID" value="CAE6161884.1"/>
    <property type="molecule type" value="Genomic_DNA"/>
</dbReference>
<dbReference type="GO" id="GO:0005829">
    <property type="term" value="C:cytosol"/>
    <property type="evidence" value="ECO:0007669"/>
    <property type="project" value="TreeGrafter"/>
</dbReference>
<evidence type="ECO:0000313" key="7">
    <source>
        <dbReference type="Proteomes" id="UP000682877"/>
    </source>
</evidence>
<feature type="region of interest" description="Disordered" evidence="4">
    <location>
        <begin position="398"/>
        <end position="458"/>
    </location>
</feature>
<feature type="coiled-coil region" evidence="3">
    <location>
        <begin position="519"/>
        <end position="684"/>
    </location>
</feature>
<name>A0A8S2AND9_ARAAE</name>
<evidence type="ECO:0000313" key="6">
    <source>
        <dbReference type="EMBL" id="CAE6161884.1"/>
    </source>
</evidence>
<feature type="coiled-coil region" evidence="3">
    <location>
        <begin position="710"/>
        <end position="754"/>
    </location>
</feature>
<dbReference type="Pfam" id="PF05701">
    <property type="entry name" value="WEMBL"/>
    <property type="match status" value="1"/>
</dbReference>
<keyword evidence="5" id="KW-0812">Transmembrane</keyword>
<dbReference type="GO" id="GO:0009904">
    <property type="term" value="P:chloroplast accumulation movement"/>
    <property type="evidence" value="ECO:0007669"/>
    <property type="project" value="TreeGrafter"/>
</dbReference>
<dbReference type="PANTHER" id="PTHR32054">
    <property type="entry name" value="HEAVY CHAIN, PUTATIVE, EXPRESSED-RELATED-RELATED"/>
    <property type="match status" value="1"/>
</dbReference>
<evidence type="ECO:0000256" key="3">
    <source>
        <dbReference type="SAM" id="Coils"/>
    </source>
</evidence>
<evidence type="ECO:0000256" key="5">
    <source>
        <dbReference type="SAM" id="Phobius"/>
    </source>
</evidence>
<feature type="compositionally biased region" description="Basic and acidic residues" evidence="4">
    <location>
        <begin position="998"/>
        <end position="1055"/>
    </location>
</feature>
<sequence>MARGGGEWTGGIAGTGVLSFKRITLLVCFFNILIALFVLRFLYASSLHIYSNNDNVVKYTADEIRKMEESIRIRRSKEPTLLVQLVKKLKHEVSTAESNTELSPNVKHKLVDEILQRLKSFDEKSNVTQLREVVETWRSEKLEEAKELIQGQNGVNSTLIVEEAGMLVRALELEWDVLSEEIGFWLPAEVTNEEHDDKPEGEEEPEEILAGRPVPAVCNAELHTDYGGAAVRWGLTHHKESAADCCQACLDQAKRAKPGETRCNIWVYCPSEFGCFSPDIYEHKHQECWLKYAEKPKQNFKDRYSETYRNNHPKAPSIVPWVSVLLSCFPPMEELKTTDAVSPPEDSIVSSNGGIIEPELHQPQAIPTKLENNDEENGKIQQSHSEEDLTENGKIYMDDTFEPSSLSNSQVEETQDSSTTPTFVSPSAEIALPRVNTKYEAEGTTRNAVSPRSLYSPRSIGSPRALLSPRFAGSSSPLSNGTPRSMDSFRDSIDTASPFESVKEAVSKFGGITDWKAHRMKALERRNFVEQELDKIQEEIPEYKKKAEMVEMSKMLAVEELESTKRLIEELKLNLDKAETEEQQAKQDSELAKLRVQEMEQGIADEASVAAKAQLEVAQARHTSAISELESVKEELQNLQKEYDDLVKEKELAVKEAEEAVLASKEVERKVEELTIELIAAKESLECAHSSHLEAEEHKIGAAMLRDQETHRWEKELKQAEEELQKLKQHIVSTKELQVKLEFASALLLDLKKELADHMESSKLKEETGESVTNSEISLQEKTTDIQKAVASAKKELEEVNANVEKATSEVNSLKVASSSLRLEIEKEKSALDSLKQREGMASVTVASLEAEIDITRCEIALVKSKEKEAREEMVELPKQLQQASQEADEAKSFAELAREELRKSQEEAEQAKAGASTMESRLFAAQKEIEAIKASERLALAAIKALQESESSSKENAVDSPRTVTLTIEEYYELSKRAHEAEEAANARVAAAVSEIEEAKETEKRSLEKLEEVSKEMVSRKETLAGAMEKAEKAKEGKLGVEQELRKWREESEKKRKNGDNNGVNIEKSHGKSIQGSKEKEAETNESNVTETNPIPQANPVKKKKKLFPRFLCS</sequence>
<protein>
    <submittedName>
        <fullName evidence="6">Uncharacterized protein</fullName>
    </submittedName>
</protein>
<feature type="coiled-coil region" evidence="3">
    <location>
        <begin position="867"/>
        <end position="922"/>
    </location>
</feature>
<dbReference type="Proteomes" id="UP000682877">
    <property type="component" value="Chromosome 7"/>
</dbReference>
<proteinExistence type="inferred from homology"/>
<evidence type="ECO:0000256" key="4">
    <source>
        <dbReference type="SAM" id="MobiDB-lite"/>
    </source>
</evidence>
<comment type="similarity">
    <text evidence="1">Belongs to the WEB family.</text>
</comment>
<evidence type="ECO:0000256" key="2">
    <source>
        <dbReference type="ARBA" id="ARBA00023054"/>
    </source>
</evidence>
<reference evidence="6" key="1">
    <citation type="submission" date="2021-01" db="EMBL/GenBank/DDBJ databases">
        <authorList>
            <person name="Bezrukov I."/>
        </authorList>
    </citation>
    <scope>NUCLEOTIDE SEQUENCE</scope>
</reference>
<dbReference type="PANTHER" id="PTHR32054:SF25">
    <property type="entry name" value="PROTEIN WEAK CHLOROPLAST MOVEMENT UNDER BLUE LIGHT-LIKE 1"/>
    <property type="match status" value="1"/>
</dbReference>
<keyword evidence="5" id="KW-1133">Transmembrane helix</keyword>
<keyword evidence="2 3" id="KW-0175">Coiled coil</keyword>
<feature type="compositionally biased region" description="Polar residues" evidence="4">
    <location>
        <begin position="402"/>
        <end position="425"/>
    </location>
</feature>
<feature type="compositionally biased region" description="Polar residues" evidence="4">
    <location>
        <begin position="1086"/>
        <end position="1097"/>
    </location>
</feature>
<evidence type="ECO:0000256" key="1">
    <source>
        <dbReference type="ARBA" id="ARBA00005485"/>
    </source>
</evidence>